<accession>A0A561QH24</accession>
<keyword evidence="1" id="KW-1133">Transmembrane helix</keyword>
<evidence type="ECO:0000256" key="1">
    <source>
        <dbReference type="SAM" id="Phobius"/>
    </source>
</evidence>
<dbReference type="EMBL" id="VIWP01000007">
    <property type="protein sequence ID" value="TWF49649.1"/>
    <property type="molecule type" value="Genomic_DNA"/>
</dbReference>
<dbReference type="OrthoDB" id="8374663at2"/>
<dbReference type="Proteomes" id="UP000320653">
    <property type="component" value="Unassembled WGS sequence"/>
</dbReference>
<feature type="transmembrane region" description="Helical" evidence="1">
    <location>
        <begin position="6"/>
        <end position="28"/>
    </location>
</feature>
<keyword evidence="1" id="KW-0812">Transmembrane</keyword>
<evidence type="ECO:0000313" key="3">
    <source>
        <dbReference type="Proteomes" id="UP000320653"/>
    </source>
</evidence>
<name>A0A561QH24_9HYPH</name>
<sequence>MTIRNLSTAVLSAFAGGFITVAVMSHWLPVSTAKSDRLGGPTTETAFLPERFGVPAASPTIK</sequence>
<keyword evidence="1" id="KW-0472">Membrane</keyword>
<dbReference type="AlphaFoldDB" id="A0A561QH24"/>
<organism evidence="2 3">
    <name type="scientific">Neorhizobium alkalisoli</name>
    <dbReference type="NCBI Taxonomy" id="528178"/>
    <lineage>
        <taxon>Bacteria</taxon>
        <taxon>Pseudomonadati</taxon>
        <taxon>Pseudomonadota</taxon>
        <taxon>Alphaproteobacteria</taxon>
        <taxon>Hyphomicrobiales</taxon>
        <taxon>Rhizobiaceae</taxon>
        <taxon>Rhizobium/Agrobacterium group</taxon>
        <taxon>Neorhizobium</taxon>
    </lineage>
</organism>
<comment type="caution">
    <text evidence="2">The sequence shown here is derived from an EMBL/GenBank/DDBJ whole genome shotgun (WGS) entry which is preliminary data.</text>
</comment>
<dbReference type="RefSeq" id="WP_145640838.1">
    <property type="nucleotide sequence ID" value="NZ_VIWP01000007.1"/>
</dbReference>
<protein>
    <submittedName>
        <fullName evidence="2">Uncharacterized protein</fullName>
    </submittedName>
</protein>
<reference evidence="2 3" key="1">
    <citation type="submission" date="2019-06" db="EMBL/GenBank/DDBJ databases">
        <title>Sorghum-associated microbial communities from plants grown in Nebraska, USA.</title>
        <authorList>
            <person name="Schachtman D."/>
        </authorList>
    </citation>
    <scope>NUCLEOTIDE SEQUENCE [LARGE SCALE GENOMIC DNA]</scope>
    <source>
        <strain evidence="2 3">1225</strain>
    </source>
</reference>
<gene>
    <name evidence="2" type="ORF">FHW37_10715</name>
</gene>
<keyword evidence="3" id="KW-1185">Reference proteome</keyword>
<evidence type="ECO:0000313" key="2">
    <source>
        <dbReference type="EMBL" id="TWF49649.1"/>
    </source>
</evidence>
<proteinExistence type="predicted"/>